<reference evidence="9 10" key="1">
    <citation type="submission" date="2023-07" db="EMBL/GenBank/DDBJ databases">
        <title>Alkalimonas sp., MEB108 novel, alkaliphilic bacterium isolated from Lonar Lake, India.</title>
        <authorList>
            <person name="Joshi A."/>
            <person name="Thite S."/>
        </authorList>
    </citation>
    <scope>NUCLEOTIDE SEQUENCE [LARGE SCALE GENOMIC DNA]</scope>
    <source>
        <strain evidence="9 10">MEB108</strain>
    </source>
</reference>
<organism evidence="9 10">
    <name type="scientific">Alkalimonas cellulosilytica</name>
    <dbReference type="NCBI Taxonomy" id="3058395"/>
    <lineage>
        <taxon>Bacteria</taxon>
        <taxon>Pseudomonadati</taxon>
        <taxon>Pseudomonadota</taxon>
        <taxon>Gammaproteobacteria</taxon>
        <taxon>Alkalimonas</taxon>
    </lineage>
</organism>
<dbReference type="RefSeq" id="WP_330129811.1">
    <property type="nucleotide sequence ID" value="NZ_JAUHLI010000016.1"/>
</dbReference>
<name>A0ABU7J8E9_9GAMM</name>
<keyword evidence="7" id="KW-0472">Membrane</keyword>
<keyword evidence="7" id="KW-1133">Transmembrane helix</keyword>
<dbReference type="SMART" id="SM00028">
    <property type="entry name" value="TPR"/>
    <property type="match status" value="6"/>
</dbReference>
<comment type="similarity">
    <text evidence="5">Belongs to the Rap family.</text>
</comment>
<evidence type="ECO:0000256" key="1">
    <source>
        <dbReference type="ARBA" id="ARBA00004496"/>
    </source>
</evidence>
<keyword evidence="4 6" id="KW-0802">TPR repeat</keyword>
<evidence type="ECO:0000256" key="6">
    <source>
        <dbReference type="PROSITE-ProRule" id="PRU00339"/>
    </source>
</evidence>
<keyword evidence="8" id="KW-0732">Signal</keyword>
<keyword evidence="10" id="KW-1185">Reference proteome</keyword>
<gene>
    <name evidence="9" type="ORF">QWY20_15000</name>
</gene>
<evidence type="ECO:0000313" key="10">
    <source>
        <dbReference type="Proteomes" id="UP001336314"/>
    </source>
</evidence>
<dbReference type="InterPro" id="IPR011990">
    <property type="entry name" value="TPR-like_helical_dom_sf"/>
</dbReference>
<dbReference type="InterPro" id="IPR051476">
    <property type="entry name" value="Bac_ResReg_Asp_Phosphatase"/>
</dbReference>
<evidence type="ECO:0000256" key="3">
    <source>
        <dbReference type="ARBA" id="ARBA00022737"/>
    </source>
</evidence>
<comment type="subcellular location">
    <subcellularLocation>
        <location evidence="1">Cytoplasm</location>
    </subcellularLocation>
</comment>
<comment type="caution">
    <text evidence="9">The sequence shown here is derived from an EMBL/GenBank/DDBJ whole genome shotgun (WGS) entry which is preliminary data.</text>
</comment>
<evidence type="ECO:0000256" key="2">
    <source>
        <dbReference type="ARBA" id="ARBA00022490"/>
    </source>
</evidence>
<dbReference type="SUPFAM" id="SSF48452">
    <property type="entry name" value="TPR-like"/>
    <property type="match status" value="2"/>
</dbReference>
<keyword evidence="3" id="KW-0677">Repeat</keyword>
<evidence type="ECO:0000313" key="9">
    <source>
        <dbReference type="EMBL" id="MEE2002766.1"/>
    </source>
</evidence>
<dbReference type="PROSITE" id="PS50005">
    <property type="entry name" value="TPR"/>
    <property type="match status" value="1"/>
</dbReference>
<accession>A0ABU7J8E9</accession>
<feature type="transmembrane region" description="Helical" evidence="7">
    <location>
        <begin position="443"/>
        <end position="464"/>
    </location>
</feature>
<keyword evidence="7" id="KW-0812">Transmembrane</keyword>
<evidence type="ECO:0000256" key="8">
    <source>
        <dbReference type="SAM" id="SignalP"/>
    </source>
</evidence>
<keyword evidence="2" id="KW-0963">Cytoplasm</keyword>
<dbReference type="InterPro" id="IPR019734">
    <property type="entry name" value="TPR_rpt"/>
</dbReference>
<evidence type="ECO:0000256" key="4">
    <source>
        <dbReference type="ARBA" id="ARBA00022803"/>
    </source>
</evidence>
<feature type="signal peptide" evidence="8">
    <location>
        <begin position="1"/>
        <end position="20"/>
    </location>
</feature>
<proteinExistence type="inferred from homology"/>
<dbReference type="Proteomes" id="UP001336314">
    <property type="component" value="Unassembled WGS sequence"/>
</dbReference>
<evidence type="ECO:0000256" key="5">
    <source>
        <dbReference type="ARBA" id="ARBA00038253"/>
    </source>
</evidence>
<dbReference type="PANTHER" id="PTHR46630:SF1">
    <property type="entry name" value="TETRATRICOPEPTIDE REPEAT PROTEIN 29"/>
    <property type="match status" value="1"/>
</dbReference>
<dbReference type="Gene3D" id="1.25.40.10">
    <property type="entry name" value="Tetratricopeptide repeat domain"/>
    <property type="match status" value="2"/>
</dbReference>
<dbReference type="PANTHER" id="PTHR46630">
    <property type="entry name" value="TETRATRICOPEPTIDE REPEAT PROTEIN 29"/>
    <property type="match status" value="1"/>
</dbReference>
<dbReference type="EMBL" id="JAUHLI010000016">
    <property type="protein sequence ID" value="MEE2002766.1"/>
    <property type="molecule type" value="Genomic_DNA"/>
</dbReference>
<sequence length="675" mass="78257">MHAAFILLLLLFLSYGPAFSATPSATPEFRPSLIRQAPEQFLEQAMQQPAPNSSSYWLELAYAQLLLNQRESALVNIEQAIALAVLLDDQPLFQAQLYHTKAEIYGRLYRNTELGIEALQQALQWLEPLQDERARKEKNELYESLAQAHLQNSDYAQAIFYAEKSLAEAMLPQQEMNAHFLLGRLHLQMNRINQAFSHFQSTLTLATQLEAYHAYPLVQLRYGIGYQKMGLPEQALQAFLQAKEGFSNYQRERAYINSLLRVASVQLDQNWQDEQTYAYLQEALQLSHQHGDAYSIAESKFYLGQWYQLQQQQALAYDYFEQAVSIATQINSHSLLNQVQLILAESLLQQQEFERAKSLFQQLTIEPEDHSQALFLRYRYAELAAELAAWQQDWQQAFHYSQLARALRFDDLREQYQLKLDYLHQGTPAAAMVDSHPAFLPSYWLITVTATLLLLVVVLGRFGWQHRQRLTPNQLIFSRQWIQFSEKLVAEQRQKLPLQLMAVTLRGCQQYKQRHGEVQLRQALISLLQSLNFPEIIQVTIHSDVLWLGLNCPDDQLPALEQKVLLHLGQQRKALKPIPQLQTLVLPLQAMLGEPFKAQHLQALREAVWLSWYLAEQLNPSDDNLYLQLKVLEQRPCEWMAENIRQDLLNALQLGSIELWQQQRLLNPSIKELIE</sequence>
<feature type="repeat" description="TPR" evidence="6">
    <location>
        <begin position="176"/>
        <end position="209"/>
    </location>
</feature>
<protein>
    <submittedName>
        <fullName evidence="9">CDC27 family protein</fullName>
    </submittedName>
</protein>
<feature type="chain" id="PRO_5045687397" evidence="8">
    <location>
        <begin position="21"/>
        <end position="675"/>
    </location>
</feature>
<evidence type="ECO:0000256" key="7">
    <source>
        <dbReference type="SAM" id="Phobius"/>
    </source>
</evidence>